<organism evidence="1">
    <name type="scientific">marine sediment metagenome</name>
    <dbReference type="NCBI Taxonomy" id="412755"/>
    <lineage>
        <taxon>unclassified sequences</taxon>
        <taxon>metagenomes</taxon>
        <taxon>ecological metagenomes</taxon>
    </lineage>
</organism>
<sequence length="67" mass="8357">MKPIGWERWFAWHSVQTVEKKWIWFRHTWRFWETIWDGYWVYSDMPDYTSGIFANTLNEDGTKKGRP</sequence>
<reference evidence="1" key="1">
    <citation type="journal article" date="2015" name="Nature">
        <title>Complex archaea that bridge the gap between prokaryotes and eukaryotes.</title>
        <authorList>
            <person name="Spang A."/>
            <person name="Saw J.H."/>
            <person name="Jorgensen S.L."/>
            <person name="Zaremba-Niedzwiedzka K."/>
            <person name="Martijn J."/>
            <person name="Lind A.E."/>
            <person name="van Eijk R."/>
            <person name="Schleper C."/>
            <person name="Guy L."/>
            <person name="Ettema T.J."/>
        </authorList>
    </citation>
    <scope>NUCLEOTIDE SEQUENCE</scope>
</reference>
<dbReference type="EMBL" id="LAZR01002714">
    <property type="protein sequence ID" value="KKN26496.1"/>
    <property type="molecule type" value="Genomic_DNA"/>
</dbReference>
<name>A0A0F9RNG1_9ZZZZ</name>
<protein>
    <submittedName>
        <fullName evidence="1">Uncharacterized protein</fullName>
    </submittedName>
</protein>
<gene>
    <name evidence="1" type="ORF">LCGC14_0874120</name>
</gene>
<comment type="caution">
    <text evidence="1">The sequence shown here is derived from an EMBL/GenBank/DDBJ whole genome shotgun (WGS) entry which is preliminary data.</text>
</comment>
<accession>A0A0F9RNG1</accession>
<evidence type="ECO:0000313" key="1">
    <source>
        <dbReference type="EMBL" id="KKN26496.1"/>
    </source>
</evidence>
<dbReference type="AlphaFoldDB" id="A0A0F9RNG1"/>
<proteinExistence type="predicted"/>